<gene>
    <name evidence="2" type="ORF">IAC29_04150</name>
</gene>
<name>A0A9D9EKU2_9BACT</name>
<evidence type="ECO:0000313" key="3">
    <source>
        <dbReference type="Proteomes" id="UP000810252"/>
    </source>
</evidence>
<proteinExistence type="predicted"/>
<evidence type="ECO:0000313" key="2">
    <source>
        <dbReference type="EMBL" id="MBO8448445.1"/>
    </source>
</evidence>
<keyword evidence="1" id="KW-0472">Membrane</keyword>
<feature type="transmembrane region" description="Helical" evidence="1">
    <location>
        <begin position="40"/>
        <end position="64"/>
    </location>
</feature>
<sequence length="69" mass="7410">MDMPGSHERQNHDTDDLLDTLSSARRMDIDGCPAFNAKKFFALAFGLAAGQVFDIGLAFALSGISSLSF</sequence>
<keyword evidence="1" id="KW-0812">Transmembrane</keyword>
<accession>A0A9D9EKU2</accession>
<dbReference type="Proteomes" id="UP000810252">
    <property type="component" value="Unassembled WGS sequence"/>
</dbReference>
<dbReference type="AlphaFoldDB" id="A0A9D9EKU2"/>
<reference evidence="2" key="2">
    <citation type="journal article" date="2021" name="PeerJ">
        <title>Extensive microbial diversity within the chicken gut microbiome revealed by metagenomics and culture.</title>
        <authorList>
            <person name="Gilroy R."/>
            <person name="Ravi A."/>
            <person name="Getino M."/>
            <person name="Pursley I."/>
            <person name="Horton D.L."/>
            <person name="Alikhan N.F."/>
            <person name="Baker D."/>
            <person name="Gharbi K."/>
            <person name="Hall N."/>
            <person name="Watson M."/>
            <person name="Adriaenssens E.M."/>
            <person name="Foster-Nyarko E."/>
            <person name="Jarju S."/>
            <person name="Secka A."/>
            <person name="Antonio M."/>
            <person name="Oren A."/>
            <person name="Chaudhuri R.R."/>
            <person name="La Ragione R."/>
            <person name="Hildebrand F."/>
            <person name="Pallen M.J."/>
        </authorList>
    </citation>
    <scope>NUCLEOTIDE SEQUENCE</scope>
    <source>
        <strain evidence="2">20514</strain>
    </source>
</reference>
<reference evidence="2" key="1">
    <citation type="submission" date="2020-10" db="EMBL/GenBank/DDBJ databases">
        <authorList>
            <person name="Gilroy R."/>
        </authorList>
    </citation>
    <scope>NUCLEOTIDE SEQUENCE</scope>
    <source>
        <strain evidence="2">20514</strain>
    </source>
</reference>
<keyword evidence="1" id="KW-1133">Transmembrane helix</keyword>
<dbReference type="EMBL" id="JADIMQ010000059">
    <property type="protein sequence ID" value="MBO8448445.1"/>
    <property type="molecule type" value="Genomic_DNA"/>
</dbReference>
<protein>
    <submittedName>
        <fullName evidence="2">Uncharacterized protein</fullName>
    </submittedName>
</protein>
<comment type="caution">
    <text evidence="2">The sequence shown here is derived from an EMBL/GenBank/DDBJ whole genome shotgun (WGS) entry which is preliminary data.</text>
</comment>
<organism evidence="2 3">
    <name type="scientific">Candidatus Cryptobacteroides merdigallinarum</name>
    <dbReference type="NCBI Taxonomy" id="2840770"/>
    <lineage>
        <taxon>Bacteria</taxon>
        <taxon>Pseudomonadati</taxon>
        <taxon>Bacteroidota</taxon>
        <taxon>Bacteroidia</taxon>
        <taxon>Bacteroidales</taxon>
        <taxon>Candidatus Cryptobacteroides</taxon>
    </lineage>
</organism>
<evidence type="ECO:0000256" key="1">
    <source>
        <dbReference type="SAM" id="Phobius"/>
    </source>
</evidence>